<dbReference type="EMBL" id="LVYU01000078">
    <property type="protein sequence ID" value="KZB01976.1"/>
    <property type="molecule type" value="Genomic_DNA"/>
</dbReference>
<dbReference type="InterPro" id="IPR000515">
    <property type="entry name" value="MetI-like"/>
</dbReference>
<evidence type="ECO:0000256" key="3">
    <source>
        <dbReference type="ARBA" id="ARBA00022475"/>
    </source>
</evidence>
<feature type="transmembrane region" description="Helical" evidence="7">
    <location>
        <begin position="72"/>
        <end position="96"/>
    </location>
</feature>
<dbReference type="Pfam" id="PF00528">
    <property type="entry name" value="BPD_transp_1"/>
    <property type="match status" value="1"/>
</dbReference>
<protein>
    <submittedName>
        <fullName evidence="9">ABC transporter permease</fullName>
    </submittedName>
</protein>
<keyword evidence="3" id="KW-1003">Cell membrane</keyword>
<accession>A0A154INH7</accession>
<dbReference type="PROSITE" id="PS50928">
    <property type="entry name" value="ABC_TM1"/>
    <property type="match status" value="1"/>
</dbReference>
<evidence type="ECO:0000256" key="2">
    <source>
        <dbReference type="ARBA" id="ARBA00022448"/>
    </source>
</evidence>
<dbReference type="InterPro" id="IPR035906">
    <property type="entry name" value="MetI-like_sf"/>
</dbReference>
<dbReference type="SUPFAM" id="SSF161098">
    <property type="entry name" value="MetI-like"/>
    <property type="match status" value="1"/>
</dbReference>
<dbReference type="CDD" id="cd06261">
    <property type="entry name" value="TM_PBP2"/>
    <property type="match status" value="1"/>
</dbReference>
<comment type="caution">
    <text evidence="9">The sequence shown here is derived from an EMBL/GenBank/DDBJ whole genome shotgun (WGS) entry which is preliminary data.</text>
</comment>
<dbReference type="GO" id="GO:0055085">
    <property type="term" value="P:transmembrane transport"/>
    <property type="evidence" value="ECO:0007669"/>
    <property type="project" value="InterPro"/>
</dbReference>
<evidence type="ECO:0000256" key="5">
    <source>
        <dbReference type="ARBA" id="ARBA00022989"/>
    </source>
</evidence>
<keyword evidence="5 7" id="KW-1133">Transmembrane helix</keyword>
<dbReference type="PANTHER" id="PTHR32243">
    <property type="entry name" value="MALTOSE TRANSPORT SYSTEM PERMEASE-RELATED"/>
    <property type="match status" value="1"/>
</dbReference>
<name>A0A154INH7_RHILE</name>
<evidence type="ECO:0000256" key="6">
    <source>
        <dbReference type="ARBA" id="ARBA00023136"/>
    </source>
</evidence>
<dbReference type="GO" id="GO:0005886">
    <property type="term" value="C:plasma membrane"/>
    <property type="evidence" value="ECO:0007669"/>
    <property type="project" value="UniProtKB-SubCell"/>
</dbReference>
<dbReference type="PANTHER" id="PTHR32243:SF18">
    <property type="entry name" value="INNER MEMBRANE ABC TRANSPORTER PERMEASE PROTEIN YCJP"/>
    <property type="match status" value="1"/>
</dbReference>
<feature type="transmembrane region" description="Helical" evidence="7">
    <location>
        <begin position="185"/>
        <end position="207"/>
    </location>
</feature>
<dbReference type="RefSeq" id="WP_062941009.1">
    <property type="nucleotide sequence ID" value="NZ_CP171845.1"/>
</dbReference>
<feature type="transmembrane region" description="Helical" evidence="7">
    <location>
        <begin position="12"/>
        <end position="32"/>
    </location>
</feature>
<reference evidence="9" key="1">
    <citation type="submission" date="2016-03" db="EMBL/GenBank/DDBJ databases">
        <title>Microsymbionts genomes from the relict species Vavilovia formosa.</title>
        <authorList>
            <person name="Chirak E."/>
            <person name="Kimeklis A."/>
            <person name="Kopat V."/>
            <person name="Andronov E."/>
        </authorList>
    </citation>
    <scope>NUCLEOTIDE SEQUENCE [LARGE SCALE GENOMIC DNA]</scope>
    <source>
        <strain evidence="9">Vaf12</strain>
    </source>
</reference>
<feature type="transmembrane region" description="Helical" evidence="7">
    <location>
        <begin position="240"/>
        <end position="263"/>
    </location>
</feature>
<evidence type="ECO:0000259" key="8">
    <source>
        <dbReference type="PROSITE" id="PS50928"/>
    </source>
</evidence>
<sequence>MRRAPRLNLSGILINAAALVLVLSYALPYIYLLMTSIKPAADVQQIPPSFFPAVVSFENFREVLRSSTLPRAFVNSLTVAVLTTALSLSVAVPAAYVATQYRRRITTIFLLFALVTRMVPSVALGVPLFQLLKSVGLLDTIPGLVLAHTSAAVPLALLLMSAFFEGIPKELEEAARMDGCTRFQAFRKIVLPVMTGGIAVTALFTFITSWNEFLYALLLTSEATKTAPIVIAEYNSVYGLAWGAMTAAAVLYSLPVIIVTLALQKQIVGGLTFGAVKG</sequence>
<dbReference type="AlphaFoldDB" id="A0A154INH7"/>
<evidence type="ECO:0000256" key="1">
    <source>
        <dbReference type="ARBA" id="ARBA00004651"/>
    </source>
</evidence>
<evidence type="ECO:0000256" key="4">
    <source>
        <dbReference type="ARBA" id="ARBA00022692"/>
    </source>
</evidence>
<proteinExistence type="inferred from homology"/>
<dbReference type="InterPro" id="IPR050901">
    <property type="entry name" value="BP-dep_ABC_trans_perm"/>
</dbReference>
<comment type="subcellular location">
    <subcellularLocation>
        <location evidence="1 7">Cell membrane</location>
        <topology evidence="1 7">Multi-pass membrane protein</topology>
    </subcellularLocation>
</comment>
<gene>
    <name evidence="9" type="ORF">A4A59_13285</name>
</gene>
<feature type="transmembrane region" description="Helical" evidence="7">
    <location>
        <begin position="141"/>
        <end position="164"/>
    </location>
</feature>
<keyword evidence="6 7" id="KW-0472">Membrane</keyword>
<organism evidence="9">
    <name type="scientific">Rhizobium leguminosarum</name>
    <dbReference type="NCBI Taxonomy" id="384"/>
    <lineage>
        <taxon>Bacteria</taxon>
        <taxon>Pseudomonadati</taxon>
        <taxon>Pseudomonadota</taxon>
        <taxon>Alphaproteobacteria</taxon>
        <taxon>Hyphomicrobiales</taxon>
        <taxon>Rhizobiaceae</taxon>
        <taxon>Rhizobium/Agrobacterium group</taxon>
        <taxon>Rhizobium</taxon>
    </lineage>
</organism>
<keyword evidence="2 7" id="KW-0813">Transport</keyword>
<feature type="domain" description="ABC transmembrane type-1" evidence="8">
    <location>
        <begin position="73"/>
        <end position="263"/>
    </location>
</feature>
<dbReference type="Gene3D" id="1.10.3720.10">
    <property type="entry name" value="MetI-like"/>
    <property type="match status" value="1"/>
</dbReference>
<keyword evidence="4 7" id="KW-0812">Transmembrane</keyword>
<comment type="similarity">
    <text evidence="7">Belongs to the binding-protein-dependent transport system permease family.</text>
</comment>
<evidence type="ECO:0000256" key="7">
    <source>
        <dbReference type="RuleBase" id="RU363032"/>
    </source>
</evidence>
<feature type="transmembrane region" description="Helical" evidence="7">
    <location>
        <begin position="108"/>
        <end position="129"/>
    </location>
</feature>
<evidence type="ECO:0000313" key="9">
    <source>
        <dbReference type="EMBL" id="KZB01976.1"/>
    </source>
</evidence>